<dbReference type="Pfam" id="PF07690">
    <property type="entry name" value="MFS_1"/>
    <property type="match status" value="1"/>
</dbReference>
<dbReference type="PROSITE" id="PS50850">
    <property type="entry name" value="MFS"/>
    <property type="match status" value="1"/>
</dbReference>
<dbReference type="Gene3D" id="1.20.1250.20">
    <property type="entry name" value="MFS general substrate transporter like domains"/>
    <property type="match status" value="1"/>
</dbReference>
<dbReference type="InterPro" id="IPR036259">
    <property type="entry name" value="MFS_trans_sf"/>
</dbReference>
<dbReference type="GO" id="GO:0016020">
    <property type="term" value="C:membrane"/>
    <property type="evidence" value="ECO:0007669"/>
    <property type="project" value="UniProtKB-SubCell"/>
</dbReference>
<keyword evidence="9" id="KW-1185">Reference proteome</keyword>
<name>A0A931MLK4_9SPHN</name>
<dbReference type="AlphaFoldDB" id="A0A931MLK4"/>
<keyword evidence="3 6" id="KW-0812">Transmembrane</keyword>
<evidence type="ECO:0000259" key="7">
    <source>
        <dbReference type="PROSITE" id="PS50850"/>
    </source>
</evidence>
<dbReference type="PANTHER" id="PTHR19432">
    <property type="entry name" value="SUGAR TRANSPORTER"/>
    <property type="match status" value="1"/>
</dbReference>
<protein>
    <submittedName>
        <fullName evidence="8">MFS transporter</fullName>
    </submittedName>
</protein>
<dbReference type="PANTHER" id="PTHR19432:SF35">
    <property type="entry name" value="SOLUTE CARRIER FAMILY 45 MEMBER 3 ISOFORM X1"/>
    <property type="match status" value="1"/>
</dbReference>
<dbReference type="SUPFAM" id="SSF103473">
    <property type="entry name" value="MFS general substrate transporter"/>
    <property type="match status" value="1"/>
</dbReference>
<feature type="transmembrane region" description="Helical" evidence="6">
    <location>
        <begin position="369"/>
        <end position="385"/>
    </location>
</feature>
<feature type="transmembrane region" description="Helical" evidence="6">
    <location>
        <begin position="180"/>
        <end position="202"/>
    </location>
</feature>
<dbReference type="InterPro" id="IPR011701">
    <property type="entry name" value="MFS"/>
</dbReference>
<sequence length="433" mass="46309">METAAGRSPSLLRIIEMNVGFFGLQLAFGLQIANSSPIFRTLGASGALLPLLWIAGPVTGLVVQPLVGVLSDRTRSRLGRRTPYMLVGAALSSLGLLAMPYSSALWIAASLLWLLDAANNMTLEPYRAYVADSLPPERRASGYLVQSAFTGLSQTLSYALPSLVALFVDAQARDANGLPVIVRVAFVAGAIIVASTIIYSLWRVPEGSSLDAPIDHSRPPAWRELVHAIRDMPRAMRMLALPMLCQWFAMFAYWQFIVDAIAESLHGTRDALSPGYNAAILTAQQMGMVYNAVAFVAALALIPLVRRIGTRNAHVGCLAAAGLAMLAIPQATSLPAVLLLASGIGLGWAGLMGNTYAMLAEAIPPGRNGVYMGIFNMFIVVPMFIESATMPLVYDLILAEHPARVVTLAGFVMLAGALSTLFLDLGRPLFNNR</sequence>
<dbReference type="InterPro" id="IPR020846">
    <property type="entry name" value="MFS_dom"/>
</dbReference>
<dbReference type="EMBL" id="JADZGI010000002">
    <property type="protein sequence ID" value="MBH0114023.1"/>
    <property type="molecule type" value="Genomic_DNA"/>
</dbReference>
<feature type="domain" description="Major facilitator superfamily (MFS) profile" evidence="7">
    <location>
        <begin position="13"/>
        <end position="428"/>
    </location>
</feature>
<reference evidence="8" key="1">
    <citation type="submission" date="2020-11" db="EMBL/GenBank/DDBJ databases">
        <title>Novosphingobium aureum sp. nov., a marine bacterium isolated from sediment of a salt flat.</title>
        <authorList>
            <person name="Yoo Y."/>
            <person name="Kim J.-J."/>
        </authorList>
    </citation>
    <scope>NUCLEOTIDE SEQUENCE</scope>
    <source>
        <strain evidence="8">YJ-S2-02</strain>
    </source>
</reference>
<comment type="subcellular location">
    <subcellularLocation>
        <location evidence="1">Membrane</location>
        <topology evidence="1">Multi-pass membrane protein</topology>
    </subcellularLocation>
</comment>
<dbReference type="RefSeq" id="WP_197165042.1">
    <property type="nucleotide sequence ID" value="NZ_JADZGI010000002.1"/>
</dbReference>
<dbReference type="GO" id="GO:0022857">
    <property type="term" value="F:transmembrane transporter activity"/>
    <property type="evidence" value="ECO:0007669"/>
    <property type="project" value="InterPro"/>
</dbReference>
<feature type="transmembrane region" description="Helical" evidence="6">
    <location>
        <begin position="405"/>
        <end position="423"/>
    </location>
</feature>
<keyword evidence="5 6" id="KW-0472">Membrane</keyword>
<feature type="transmembrane region" description="Helical" evidence="6">
    <location>
        <begin position="239"/>
        <end position="258"/>
    </location>
</feature>
<evidence type="ECO:0000313" key="9">
    <source>
        <dbReference type="Proteomes" id="UP000617634"/>
    </source>
</evidence>
<evidence type="ECO:0000256" key="4">
    <source>
        <dbReference type="ARBA" id="ARBA00022989"/>
    </source>
</evidence>
<evidence type="ECO:0000313" key="8">
    <source>
        <dbReference type="EMBL" id="MBH0114023.1"/>
    </source>
</evidence>
<feature type="transmembrane region" description="Helical" evidence="6">
    <location>
        <begin position="82"/>
        <end position="99"/>
    </location>
</feature>
<evidence type="ECO:0000256" key="3">
    <source>
        <dbReference type="ARBA" id="ARBA00022692"/>
    </source>
</evidence>
<evidence type="ECO:0000256" key="1">
    <source>
        <dbReference type="ARBA" id="ARBA00004141"/>
    </source>
</evidence>
<evidence type="ECO:0000256" key="2">
    <source>
        <dbReference type="ARBA" id="ARBA00022448"/>
    </source>
</evidence>
<proteinExistence type="predicted"/>
<feature type="transmembrane region" description="Helical" evidence="6">
    <location>
        <begin position="313"/>
        <end position="331"/>
    </location>
</feature>
<feature type="transmembrane region" description="Helical" evidence="6">
    <location>
        <begin position="278"/>
        <end position="301"/>
    </location>
</feature>
<evidence type="ECO:0000256" key="6">
    <source>
        <dbReference type="SAM" id="Phobius"/>
    </source>
</evidence>
<accession>A0A931MLK4</accession>
<keyword evidence="4 6" id="KW-1133">Transmembrane helix</keyword>
<comment type="caution">
    <text evidence="8">The sequence shown here is derived from an EMBL/GenBank/DDBJ whole genome shotgun (WGS) entry which is preliminary data.</text>
</comment>
<keyword evidence="2" id="KW-0813">Transport</keyword>
<feature type="transmembrane region" description="Helical" evidence="6">
    <location>
        <begin position="51"/>
        <end position="70"/>
    </location>
</feature>
<evidence type="ECO:0000256" key="5">
    <source>
        <dbReference type="ARBA" id="ARBA00023136"/>
    </source>
</evidence>
<feature type="transmembrane region" description="Helical" evidence="6">
    <location>
        <begin position="337"/>
        <end position="357"/>
    </location>
</feature>
<dbReference type="Proteomes" id="UP000617634">
    <property type="component" value="Unassembled WGS sequence"/>
</dbReference>
<gene>
    <name evidence="8" type="ORF">I5E68_13830</name>
</gene>
<organism evidence="8 9">
    <name type="scientific">Novosphingobium aureum</name>
    <dbReference type="NCBI Taxonomy" id="2792964"/>
    <lineage>
        <taxon>Bacteria</taxon>
        <taxon>Pseudomonadati</taxon>
        <taxon>Pseudomonadota</taxon>
        <taxon>Alphaproteobacteria</taxon>
        <taxon>Sphingomonadales</taxon>
        <taxon>Sphingomonadaceae</taxon>
        <taxon>Novosphingobium</taxon>
    </lineage>
</organism>